<dbReference type="RefSeq" id="WP_132552922.1">
    <property type="nucleotide sequence ID" value="NZ_SMBK01000013.1"/>
</dbReference>
<evidence type="ECO:0008006" key="3">
    <source>
        <dbReference type="Google" id="ProtNLM"/>
    </source>
</evidence>
<proteinExistence type="predicted"/>
<reference evidence="1 2" key="1">
    <citation type="submission" date="2019-03" db="EMBL/GenBank/DDBJ databases">
        <title>Genomic Encyclopedia of Type Strains, Phase IV (KMG-V): Genome sequencing to study the core and pangenomes of soil and plant-associated prokaryotes.</title>
        <authorList>
            <person name="Whitman W."/>
        </authorList>
    </citation>
    <scope>NUCLEOTIDE SEQUENCE [LARGE SCALE GENOMIC DNA]</scope>
    <source>
        <strain evidence="1 2">IE4868</strain>
    </source>
</reference>
<comment type="caution">
    <text evidence="1">The sequence shown here is derived from an EMBL/GenBank/DDBJ whole genome shotgun (WGS) entry which is preliminary data.</text>
</comment>
<dbReference type="InterPro" id="IPR044925">
    <property type="entry name" value="His-Me_finger_sf"/>
</dbReference>
<dbReference type="SUPFAM" id="SSF54060">
    <property type="entry name" value="His-Me finger endonucleases"/>
    <property type="match status" value="1"/>
</dbReference>
<dbReference type="Proteomes" id="UP000295507">
    <property type="component" value="Unassembled WGS sequence"/>
</dbReference>
<dbReference type="EMBL" id="SMBK01000013">
    <property type="protein sequence ID" value="TCU34166.1"/>
    <property type="molecule type" value="Genomic_DNA"/>
</dbReference>
<protein>
    <recommendedName>
        <fullName evidence="3">HNH endonuclease</fullName>
    </recommendedName>
</protein>
<organism evidence="1 2">
    <name type="scientific">Rhizobium azibense</name>
    <dbReference type="NCBI Taxonomy" id="1136135"/>
    <lineage>
        <taxon>Bacteria</taxon>
        <taxon>Pseudomonadati</taxon>
        <taxon>Pseudomonadota</taxon>
        <taxon>Alphaproteobacteria</taxon>
        <taxon>Hyphomicrobiales</taxon>
        <taxon>Rhizobiaceae</taxon>
        <taxon>Rhizobium/Agrobacterium group</taxon>
        <taxon>Rhizobium</taxon>
    </lineage>
</organism>
<gene>
    <name evidence="1" type="ORF">EV129_113151</name>
</gene>
<evidence type="ECO:0000313" key="1">
    <source>
        <dbReference type="EMBL" id="TCU34166.1"/>
    </source>
</evidence>
<dbReference type="AlphaFoldDB" id="A0A4R3RRD5"/>
<evidence type="ECO:0000313" key="2">
    <source>
        <dbReference type="Proteomes" id="UP000295507"/>
    </source>
</evidence>
<sequence length="202" mass="22962">MATRFKACSIDGCNRNAHRDKQGRNGMCKAHYRRLRIYGDPLVGRTMDGEPMEWLLRHRDFQGDECLPWPYNKNEHGQGQLRQGDGNIPASRMMCILAHGDPPSHVFEAAHSCGNGHLACCNQNHLRWATKKENAADRTLHGTQGRGSKNGHSILTDDDVHEIRRLRGFATFKQLAERFHVHPSCINDIMNGRTWAWLVTPT</sequence>
<name>A0A4R3RRD5_9HYPH</name>
<accession>A0A4R3RRD5</accession>